<comment type="caution">
    <text evidence="1">The sequence shown here is derived from an EMBL/GenBank/DDBJ whole genome shotgun (WGS) entry which is preliminary data.</text>
</comment>
<gene>
    <name evidence="1" type="ORF">QAD02_009374</name>
</gene>
<reference evidence="1" key="1">
    <citation type="submission" date="2023-04" db="EMBL/GenBank/DDBJ databases">
        <title>A chromosome-level genome assembly of the parasitoid wasp Eretmocerus hayati.</title>
        <authorList>
            <person name="Zhong Y."/>
            <person name="Liu S."/>
            <person name="Liu Y."/>
        </authorList>
    </citation>
    <scope>NUCLEOTIDE SEQUENCE</scope>
    <source>
        <strain evidence="1">ZJU_SS_LIU_2023</strain>
    </source>
</reference>
<name>A0ACC2N9X5_9HYME</name>
<dbReference type="Proteomes" id="UP001239111">
    <property type="component" value="Chromosome 4"/>
</dbReference>
<accession>A0ACC2N9X5</accession>
<protein>
    <submittedName>
        <fullName evidence="1">Uncharacterized protein</fullName>
    </submittedName>
</protein>
<sequence length="132" mass="15170">MNKLPSRCVYIVYYKPDRTSKIHHQRHPAAQVHNSAEKASDITFDTRVNNAKQDSEPTRNLIKKQLTPHPKFKVAAGPLERPMIKSPRGLKQSTSTYHTQDPQTHMNNYPSALPHQPYSALYRVLVYLKVPL</sequence>
<evidence type="ECO:0000313" key="2">
    <source>
        <dbReference type="Proteomes" id="UP001239111"/>
    </source>
</evidence>
<dbReference type="EMBL" id="CM056744">
    <property type="protein sequence ID" value="KAJ8667711.1"/>
    <property type="molecule type" value="Genomic_DNA"/>
</dbReference>
<evidence type="ECO:0000313" key="1">
    <source>
        <dbReference type="EMBL" id="KAJ8667711.1"/>
    </source>
</evidence>
<organism evidence="1 2">
    <name type="scientific">Eretmocerus hayati</name>
    <dbReference type="NCBI Taxonomy" id="131215"/>
    <lineage>
        <taxon>Eukaryota</taxon>
        <taxon>Metazoa</taxon>
        <taxon>Ecdysozoa</taxon>
        <taxon>Arthropoda</taxon>
        <taxon>Hexapoda</taxon>
        <taxon>Insecta</taxon>
        <taxon>Pterygota</taxon>
        <taxon>Neoptera</taxon>
        <taxon>Endopterygota</taxon>
        <taxon>Hymenoptera</taxon>
        <taxon>Apocrita</taxon>
        <taxon>Proctotrupomorpha</taxon>
        <taxon>Chalcidoidea</taxon>
        <taxon>Aphelinidae</taxon>
        <taxon>Aphelininae</taxon>
        <taxon>Eretmocerus</taxon>
    </lineage>
</organism>
<proteinExistence type="predicted"/>
<keyword evidence="2" id="KW-1185">Reference proteome</keyword>